<evidence type="ECO:0000313" key="2">
    <source>
        <dbReference type="Proteomes" id="UP000812440"/>
    </source>
</evidence>
<dbReference type="AlphaFoldDB" id="A0A8T2KIC2"/>
<organism evidence="1 2">
    <name type="scientific">Hymenochirus boettgeri</name>
    <name type="common">Congo dwarf clawed frog</name>
    <dbReference type="NCBI Taxonomy" id="247094"/>
    <lineage>
        <taxon>Eukaryota</taxon>
        <taxon>Metazoa</taxon>
        <taxon>Chordata</taxon>
        <taxon>Craniata</taxon>
        <taxon>Vertebrata</taxon>
        <taxon>Euteleostomi</taxon>
        <taxon>Amphibia</taxon>
        <taxon>Batrachia</taxon>
        <taxon>Anura</taxon>
        <taxon>Pipoidea</taxon>
        <taxon>Pipidae</taxon>
        <taxon>Pipinae</taxon>
        <taxon>Hymenochirus</taxon>
    </lineage>
</organism>
<gene>
    <name evidence="1" type="ORF">GDO86_000815</name>
</gene>
<proteinExistence type="predicted"/>
<evidence type="ECO:0000313" key="1">
    <source>
        <dbReference type="EMBL" id="KAG8454311.1"/>
    </source>
</evidence>
<reference evidence="1" key="1">
    <citation type="thesis" date="2020" institute="ProQuest LLC" country="789 East Eisenhower Parkway, Ann Arbor, MI, USA">
        <title>Comparative Genomics and Chromosome Evolution.</title>
        <authorList>
            <person name="Mudd A.B."/>
        </authorList>
    </citation>
    <scope>NUCLEOTIDE SEQUENCE</scope>
    <source>
        <strain evidence="1">Female2</strain>
        <tissue evidence="1">Blood</tissue>
    </source>
</reference>
<dbReference type="Proteomes" id="UP000812440">
    <property type="component" value="Chromosome 1"/>
</dbReference>
<accession>A0A8T2KIC2</accession>
<keyword evidence="2" id="KW-1185">Reference proteome</keyword>
<name>A0A8T2KIC2_9PIPI</name>
<sequence length="86" mass="9192">MPPMLHSSSLSVGMSAWVSGCSALPSVFQKLEAFVEVRSSGLSLSAGSSRCPWDLVRIALRRLSLSSGCVTTSWFASTWPLTSGQR</sequence>
<dbReference type="EMBL" id="JAACNH010000001">
    <property type="protein sequence ID" value="KAG8454311.1"/>
    <property type="molecule type" value="Genomic_DNA"/>
</dbReference>
<comment type="caution">
    <text evidence="1">The sequence shown here is derived from an EMBL/GenBank/DDBJ whole genome shotgun (WGS) entry which is preliminary data.</text>
</comment>
<protein>
    <submittedName>
        <fullName evidence="1">Uncharacterized protein</fullName>
    </submittedName>
</protein>